<dbReference type="EMBL" id="GBRH01201977">
    <property type="protein sequence ID" value="JAD95918.1"/>
    <property type="molecule type" value="Transcribed_RNA"/>
</dbReference>
<sequence length="73" mass="8278">MGLPKANPHMIPTGPIVVMDHPKGNWDMAVLNGRHMLLTCHITRLVLVCHMAKITMAFLLRNLIWQLVKGRLL</sequence>
<name>A0A0A9EA48_ARUDO</name>
<protein>
    <submittedName>
        <fullName evidence="1">Uncharacterized protein</fullName>
    </submittedName>
</protein>
<accession>A0A0A9EA48</accession>
<proteinExistence type="predicted"/>
<evidence type="ECO:0000313" key="1">
    <source>
        <dbReference type="EMBL" id="JAD95918.1"/>
    </source>
</evidence>
<dbReference type="AlphaFoldDB" id="A0A0A9EA48"/>
<reference evidence="1" key="2">
    <citation type="journal article" date="2015" name="Data Brief">
        <title>Shoot transcriptome of the giant reed, Arundo donax.</title>
        <authorList>
            <person name="Barrero R.A."/>
            <person name="Guerrero F.D."/>
            <person name="Moolhuijzen P."/>
            <person name="Goolsby J.A."/>
            <person name="Tidwell J."/>
            <person name="Bellgard S.E."/>
            <person name="Bellgard M.I."/>
        </authorList>
    </citation>
    <scope>NUCLEOTIDE SEQUENCE</scope>
    <source>
        <tissue evidence="1">Shoot tissue taken approximately 20 cm above the soil surface</tissue>
    </source>
</reference>
<reference evidence="1" key="1">
    <citation type="submission" date="2014-09" db="EMBL/GenBank/DDBJ databases">
        <authorList>
            <person name="Magalhaes I.L.F."/>
            <person name="Oliveira U."/>
            <person name="Santos F.R."/>
            <person name="Vidigal T.H.D.A."/>
            <person name="Brescovit A.D."/>
            <person name="Santos A.J."/>
        </authorList>
    </citation>
    <scope>NUCLEOTIDE SEQUENCE</scope>
    <source>
        <tissue evidence="1">Shoot tissue taken approximately 20 cm above the soil surface</tissue>
    </source>
</reference>
<organism evidence="1">
    <name type="scientific">Arundo donax</name>
    <name type="common">Giant reed</name>
    <name type="synonym">Donax arundinaceus</name>
    <dbReference type="NCBI Taxonomy" id="35708"/>
    <lineage>
        <taxon>Eukaryota</taxon>
        <taxon>Viridiplantae</taxon>
        <taxon>Streptophyta</taxon>
        <taxon>Embryophyta</taxon>
        <taxon>Tracheophyta</taxon>
        <taxon>Spermatophyta</taxon>
        <taxon>Magnoliopsida</taxon>
        <taxon>Liliopsida</taxon>
        <taxon>Poales</taxon>
        <taxon>Poaceae</taxon>
        <taxon>PACMAD clade</taxon>
        <taxon>Arundinoideae</taxon>
        <taxon>Arundineae</taxon>
        <taxon>Arundo</taxon>
    </lineage>
</organism>